<name>A0ABV7PK62_9BURK</name>
<organism evidence="2 3">
    <name type="scientific">Massilia haematophila</name>
    <dbReference type="NCBI Taxonomy" id="457923"/>
    <lineage>
        <taxon>Bacteria</taxon>
        <taxon>Pseudomonadati</taxon>
        <taxon>Pseudomonadota</taxon>
        <taxon>Betaproteobacteria</taxon>
        <taxon>Burkholderiales</taxon>
        <taxon>Oxalobacteraceae</taxon>
        <taxon>Telluria group</taxon>
        <taxon>Massilia</taxon>
    </lineage>
</organism>
<comment type="caution">
    <text evidence="2">The sequence shown here is derived from an EMBL/GenBank/DDBJ whole genome shotgun (WGS) entry which is preliminary data.</text>
</comment>
<sequence length="67" mass="7068">MATIGTLGILLTLAIKFKAGADTVPGEAGRQDDIEADASDAAAPTPDGRRICPHRRARRRLLKGTGR</sequence>
<evidence type="ECO:0000313" key="3">
    <source>
        <dbReference type="Proteomes" id="UP001595665"/>
    </source>
</evidence>
<protein>
    <submittedName>
        <fullName evidence="2">Uncharacterized protein</fullName>
    </submittedName>
</protein>
<evidence type="ECO:0000313" key="2">
    <source>
        <dbReference type="EMBL" id="MFC3458282.1"/>
    </source>
</evidence>
<proteinExistence type="predicted"/>
<dbReference type="RefSeq" id="WP_312551456.1">
    <property type="nucleotide sequence ID" value="NZ_JBHRVV010000001.1"/>
</dbReference>
<feature type="compositionally biased region" description="Basic residues" evidence="1">
    <location>
        <begin position="51"/>
        <end position="67"/>
    </location>
</feature>
<keyword evidence="3" id="KW-1185">Reference proteome</keyword>
<gene>
    <name evidence="2" type="ORF">ACFOPH_08485</name>
</gene>
<dbReference type="EMBL" id="JBHRVV010000001">
    <property type="protein sequence ID" value="MFC3458282.1"/>
    <property type="molecule type" value="Genomic_DNA"/>
</dbReference>
<accession>A0ABV7PK62</accession>
<reference evidence="3" key="1">
    <citation type="journal article" date="2019" name="Int. J. Syst. Evol. Microbiol.">
        <title>The Global Catalogue of Microorganisms (GCM) 10K type strain sequencing project: providing services to taxonomists for standard genome sequencing and annotation.</title>
        <authorList>
            <consortium name="The Broad Institute Genomics Platform"/>
            <consortium name="The Broad Institute Genome Sequencing Center for Infectious Disease"/>
            <person name="Wu L."/>
            <person name="Ma J."/>
        </authorList>
    </citation>
    <scope>NUCLEOTIDE SEQUENCE [LARGE SCALE GENOMIC DNA]</scope>
    <source>
        <strain evidence="3">CCM 7480</strain>
    </source>
</reference>
<dbReference type="Proteomes" id="UP001595665">
    <property type="component" value="Unassembled WGS sequence"/>
</dbReference>
<evidence type="ECO:0000256" key="1">
    <source>
        <dbReference type="SAM" id="MobiDB-lite"/>
    </source>
</evidence>
<feature type="region of interest" description="Disordered" evidence="1">
    <location>
        <begin position="23"/>
        <end position="67"/>
    </location>
</feature>